<dbReference type="Gene3D" id="3.40.710.10">
    <property type="entry name" value="DD-peptidase/beta-lactamase superfamily"/>
    <property type="match status" value="1"/>
</dbReference>
<dbReference type="RefSeq" id="WP_310361680.1">
    <property type="nucleotide sequence ID" value="NZ_JAVDYB010000001.1"/>
</dbReference>
<organism evidence="4 5">
    <name type="scientific">Catenuloplanes atrovinosus</name>
    <dbReference type="NCBI Taxonomy" id="137266"/>
    <lineage>
        <taxon>Bacteria</taxon>
        <taxon>Bacillati</taxon>
        <taxon>Actinomycetota</taxon>
        <taxon>Actinomycetes</taxon>
        <taxon>Micromonosporales</taxon>
        <taxon>Micromonosporaceae</taxon>
        <taxon>Catenuloplanes</taxon>
    </lineage>
</organism>
<keyword evidence="2" id="KW-1133">Transmembrane helix</keyword>
<protein>
    <submittedName>
        <fullName evidence="4">CubicO group peptidase (Beta-lactamase class C family)</fullName>
    </submittedName>
</protein>
<dbReference type="InterPro" id="IPR012338">
    <property type="entry name" value="Beta-lactam/transpept-like"/>
</dbReference>
<dbReference type="Proteomes" id="UP001183643">
    <property type="component" value="Unassembled WGS sequence"/>
</dbReference>
<dbReference type="InterPro" id="IPR050789">
    <property type="entry name" value="Diverse_Enzym_Activities"/>
</dbReference>
<sequence>MSARPQIVAAVVVAVLAVAAALVAGPRPPSLGPERSGDAALAQRVRDAVEDPDGYRGLSVAYVESGAVRYAGLGDDRITPDTAFEIGSVTKALTGMLLADLETGGVLRAQDTLGALLPGTAGPAASITAEELASHRAGLPRLPPLNPVSLFLRQARAADPYAGIGPDDVAREIGETGELDGRGEVHYSNYGASVLGLALATRAGTPYPRLLTDRILTPLGMGDTVFTLDGAAPPPGAAEGATPSGRPAAPWTASGTAPAGVGAWSTAADLGRLLTALLAGTAPGQAATADRFDADPGQRIGYGWFTRTADDRRIVWHNGGTGGFSAFVAFEPATGRGVAVLGDTARSVDPIGLRLLGADPPADSRSLPEWAVTVVTGFLLLAGASLFTTAIGPVRIRGRRVWGSAPDRLQIVEAALISAGCLTVARVTGDWLVVQPWLWAVACGLSAAGAVHAVTSWRGLPLVTAGGTAASRWTSLTVSAAMAVALTGLFLLP</sequence>
<keyword evidence="2" id="KW-0812">Transmembrane</keyword>
<dbReference type="AlphaFoldDB" id="A0AAE4C838"/>
<evidence type="ECO:0000313" key="5">
    <source>
        <dbReference type="Proteomes" id="UP001183643"/>
    </source>
</evidence>
<dbReference type="Pfam" id="PF00144">
    <property type="entry name" value="Beta-lactamase"/>
    <property type="match status" value="1"/>
</dbReference>
<feature type="transmembrane region" description="Helical" evidence="2">
    <location>
        <begin position="437"/>
        <end position="460"/>
    </location>
</feature>
<feature type="domain" description="Beta-lactamase-related" evidence="3">
    <location>
        <begin position="47"/>
        <end position="343"/>
    </location>
</feature>
<gene>
    <name evidence="4" type="ORF">J2S41_000152</name>
</gene>
<feature type="transmembrane region" description="Helical" evidence="2">
    <location>
        <begin position="472"/>
        <end position="492"/>
    </location>
</feature>
<keyword evidence="2" id="KW-0472">Membrane</keyword>
<keyword evidence="5" id="KW-1185">Reference proteome</keyword>
<proteinExistence type="predicted"/>
<accession>A0AAE4C838</accession>
<name>A0AAE4C838_9ACTN</name>
<feature type="transmembrane region" description="Helical" evidence="2">
    <location>
        <begin position="370"/>
        <end position="396"/>
    </location>
</feature>
<dbReference type="PANTHER" id="PTHR43283">
    <property type="entry name" value="BETA-LACTAMASE-RELATED"/>
    <property type="match status" value="1"/>
</dbReference>
<dbReference type="SUPFAM" id="SSF56601">
    <property type="entry name" value="beta-lactamase/transpeptidase-like"/>
    <property type="match status" value="1"/>
</dbReference>
<feature type="region of interest" description="Disordered" evidence="1">
    <location>
        <begin position="231"/>
        <end position="254"/>
    </location>
</feature>
<evidence type="ECO:0000256" key="1">
    <source>
        <dbReference type="SAM" id="MobiDB-lite"/>
    </source>
</evidence>
<evidence type="ECO:0000313" key="4">
    <source>
        <dbReference type="EMBL" id="MDR7273374.1"/>
    </source>
</evidence>
<dbReference type="InterPro" id="IPR001466">
    <property type="entry name" value="Beta-lactam-related"/>
</dbReference>
<evidence type="ECO:0000259" key="3">
    <source>
        <dbReference type="Pfam" id="PF00144"/>
    </source>
</evidence>
<reference evidence="4" key="1">
    <citation type="submission" date="2023-07" db="EMBL/GenBank/DDBJ databases">
        <title>Sequencing the genomes of 1000 actinobacteria strains.</title>
        <authorList>
            <person name="Klenk H.-P."/>
        </authorList>
    </citation>
    <scope>NUCLEOTIDE SEQUENCE</scope>
    <source>
        <strain evidence="4">DSM 44707</strain>
    </source>
</reference>
<comment type="caution">
    <text evidence="4">The sequence shown here is derived from an EMBL/GenBank/DDBJ whole genome shotgun (WGS) entry which is preliminary data.</text>
</comment>
<evidence type="ECO:0000256" key="2">
    <source>
        <dbReference type="SAM" id="Phobius"/>
    </source>
</evidence>
<dbReference type="EMBL" id="JAVDYB010000001">
    <property type="protein sequence ID" value="MDR7273374.1"/>
    <property type="molecule type" value="Genomic_DNA"/>
</dbReference>